<feature type="transmembrane region" description="Helical" evidence="1">
    <location>
        <begin position="12"/>
        <end position="33"/>
    </location>
</feature>
<evidence type="ECO:0000313" key="2">
    <source>
        <dbReference type="EMBL" id="OGY47333.1"/>
    </source>
</evidence>
<dbReference type="EMBL" id="MHIG01000013">
    <property type="protein sequence ID" value="OGY47333.1"/>
    <property type="molecule type" value="Genomic_DNA"/>
</dbReference>
<sequence length="1039" mass="109223">MKTKTIFTSGTITTIALVTLVVIFVSGVLPVLALETGIGYGTYTGLGQQDIRISIMKVVRVALGLIGIITILLILYAGYLWMTSAGNADKIDQAKMTMRNAAIGLAIIFSAFAIVSFIIGALERGTIIGPPGGGPPSGGCDNCGHLGTGIIESVFPTPFSRDNPRNVPIVVTFKVEMNPDTICDIDGNTDPNADDTRCDGDPLNAAAVKIYEDALGENRALGANDVVVRSNNNLTFEFYPRQLLGNGQTNVWYATKLTNTIRKLGSNDTAFGLNSYFTWRYEIGTELDLDPVEYSNVFPQPDDEPDSYQTSIGTQASGQIVLSAQPQLFSAPEVTATSTAPVPTPTPAPTIDVQGTYNGTYEGIVRLVVSQTGAQINYSPDHLIYGGSRSVSINGSSITYGEGLVFFLSNLDPNTGSHEWELVITPLKIADTLTVGGTTFMFVDGTAAAGQISVGTTIGATAANIRAAINASAAPVTASGTGTTINITADIAGTRGNAIVISGSAGGGDWVDFCNAAGDCNNSAQTLSGGTNSDLVPTIADNPDKPRNAIIRIDFNESILPSSIVTSPTIPEQRPFIIQYNNNTTGATSTDPNAEWTTLDGQYLVSNQYRTVEFIPDNACDDDSGGALRNSCGEPMYCLFTHDPASYEPTLYRVVVKAATLQHCTGAAVCNNPDFSVCQTAAGGSGSICQGNSGTTQGVNFPQAGALAGQPSPLGIRDMASNSFNGNSNTYQLGGETLGRAEGPGLDIVTDSFTHPNQSNQSPHNLNNRASSTGDDLVWYFYVNKLIDDSAPVLDRVGPAVESSAANLSLPLDATFDELLMSSTVKPGTGYRDGGCYCDPSTNSATTGSNPGCPANHTCTVANRCEAQAGTSQVLCAADNECSVDHPTIGTPVCVNRKYVTLIDRSTRPVGWWVANNGLDTVGTPDGYADITQVFINHTRFNEATTYGGELGYGVKDSYQNCYLPGQGPQGSSVEWVCALSGVACPNGDRDCSLGDRCISPRTTDCLNANDLAAGRTYCCNGEAKNQADWLISECNTGL</sequence>
<evidence type="ECO:0000256" key="1">
    <source>
        <dbReference type="SAM" id="Phobius"/>
    </source>
</evidence>
<evidence type="ECO:0008006" key="4">
    <source>
        <dbReference type="Google" id="ProtNLM"/>
    </source>
</evidence>
<organism evidence="2 3">
    <name type="scientific">Candidatus Buchananbacteria bacterium RIFCSPHIGHO2_01_FULL_47_11b</name>
    <dbReference type="NCBI Taxonomy" id="1797537"/>
    <lineage>
        <taxon>Bacteria</taxon>
        <taxon>Candidatus Buchananiibacteriota</taxon>
    </lineage>
</organism>
<accession>A0A1G1Y4R8</accession>
<keyword evidence="1" id="KW-0472">Membrane</keyword>
<feature type="transmembrane region" description="Helical" evidence="1">
    <location>
        <begin position="61"/>
        <end position="81"/>
    </location>
</feature>
<dbReference type="InterPro" id="IPR043993">
    <property type="entry name" value="T4SS_pilin"/>
</dbReference>
<name>A0A1G1Y4R8_9BACT</name>
<evidence type="ECO:0000313" key="3">
    <source>
        <dbReference type="Proteomes" id="UP000178385"/>
    </source>
</evidence>
<dbReference type="Proteomes" id="UP000178385">
    <property type="component" value="Unassembled WGS sequence"/>
</dbReference>
<feature type="transmembrane region" description="Helical" evidence="1">
    <location>
        <begin position="102"/>
        <end position="122"/>
    </location>
</feature>
<proteinExistence type="predicted"/>
<gene>
    <name evidence="2" type="ORF">A2840_01870</name>
</gene>
<dbReference type="AlphaFoldDB" id="A0A1G1Y4R8"/>
<dbReference type="Pfam" id="PF18895">
    <property type="entry name" value="T4SS_pilin"/>
    <property type="match status" value="1"/>
</dbReference>
<comment type="caution">
    <text evidence="2">The sequence shown here is derived from an EMBL/GenBank/DDBJ whole genome shotgun (WGS) entry which is preliminary data.</text>
</comment>
<reference evidence="2 3" key="1">
    <citation type="journal article" date="2016" name="Nat. Commun.">
        <title>Thousands of microbial genomes shed light on interconnected biogeochemical processes in an aquifer system.</title>
        <authorList>
            <person name="Anantharaman K."/>
            <person name="Brown C.T."/>
            <person name="Hug L.A."/>
            <person name="Sharon I."/>
            <person name="Castelle C.J."/>
            <person name="Probst A.J."/>
            <person name="Thomas B.C."/>
            <person name="Singh A."/>
            <person name="Wilkins M.J."/>
            <person name="Karaoz U."/>
            <person name="Brodie E.L."/>
            <person name="Williams K.H."/>
            <person name="Hubbard S.S."/>
            <person name="Banfield J.F."/>
        </authorList>
    </citation>
    <scope>NUCLEOTIDE SEQUENCE [LARGE SCALE GENOMIC DNA]</scope>
</reference>
<keyword evidence="1" id="KW-0812">Transmembrane</keyword>
<protein>
    <recommendedName>
        <fullName evidence="4">SbsA Ig-like domain-containing protein</fullName>
    </recommendedName>
</protein>
<keyword evidence="1" id="KW-1133">Transmembrane helix</keyword>